<gene>
    <name evidence="5" type="ORF">B7O87_07320</name>
</gene>
<dbReference type="Pfam" id="PF01329">
    <property type="entry name" value="Pterin_4a"/>
    <property type="match status" value="1"/>
</dbReference>
<dbReference type="InterPro" id="IPR036428">
    <property type="entry name" value="PCD_sf"/>
</dbReference>
<dbReference type="EMBL" id="NBYN01000040">
    <property type="protein sequence ID" value="OSO91881.1"/>
    <property type="molecule type" value="Genomic_DNA"/>
</dbReference>
<dbReference type="GO" id="GO:0006729">
    <property type="term" value="P:tetrahydrobiopterin biosynthetic process"/>
    <property type="evidence" value="ECO:0007669"/>
    <property type="project" value="InterPro"/>
</dbReference>
<keyword evidence="3 4" id="KW-0456">Lyase</keyword>
<name>A0A1X4G7S5_9CYAN</name>
<evidence type="ECO:0000256" key="3">
    <source>
        <dbReference type="ARBA" id="ARBA00023239"/>
    </source>
</evidence>
<dbReference type="Proteomes" id="UP000192997">
    <property type="component" value="Unassembled WGS sequence"/>
</dbReference>
<protein>
    <recommendedName>
        <fullName evidence="4">Putative pterin-4-alpha-carbinolamine dehydratase</fullName>
        <shortName evidence="4">PHS</shortName>
        <ecNumber evidence="4">4.2.1.96</ecNumber>
    </recommendedName>
    <alternativeName>
        <fullName evidence="4">4-alpha-hydroxy-tetrahydropterin dehydratase</fullName>
    </alternativeName>
    <alternativeName>
        <fullName evidence="4">Pterin carbinolamine dehydratase</fullName>
        <shortName evidence="4">PCD</shortName>
    </alternativeName>
</protein>
<dbReference type="NCBIfam" id="NF002018">
    <property type="entry name" value="PRK00823.1-3"/>
    <property type="match status" value="1"/>
</dbReference>
<reference evidence="6" key="1">
    <citation type="submission" date="2017-04" db="EMBL/GenBank/DDBJ databases">
        <authorList>
            <person name="Abreu V.A."/>
            <person name="Popin R.V."/>
            <person name="Rigonato J."/>
            <person name="Andreote A.P."/>
            <person name="Schaker P.C."/>
            <person name="Hoff-Risseti C."/>
            <person name="Alvarenga D.O."/>
            <person name="Varani A.M."/>
            <person name="Fiore M.F."/>
        </authorList>
    </citation>
    <scope>NUCLEOTIDE SEQUENCE [LARGE SCALE GENOMIC DNA]</scope>
    <source>
        <strain evidence="6">CENA303</strain>
    </source>
</reference>
<sequence length="113" mass="12695">MTAQKLNEIEIAQALKSLPGWQVQGGKLSKEYRFRDFATALGWMVKVGVYADTLGHHPEWFNVYNKVVVNLATHDLGNVISNLDVELARKMEEVGTFVRSQPLAKDQPNRPAT</sequence>
<comment type="caution">
    <text evidence="5">The sequence shown here is derived from an EMBL/GenBank/DDBJ whole genome shotgun (WGS) entry which is preliminary data.</text>
</comment>
<dbReference type="HAMAP" id="MF_00434">
    <property type="entry name" value="Pterin_4_alpha"/>
    <property type="match status" value="1"/>
</dbReference>
<evidence type="ECO:0000313" key="5">
    <source>
        <dbReference type="EMBL" id="OSO91881.1"/>
    </source>
</evidence>
<comment type="similarity">
    <text evidence="2 4">Belongs to the pterin-4-alpha-carbinolamine dehydratase family.</text>
</comment>
<dbReference type="Gene3D" id="3.30.1360.20">
    <property type="entry name" value="Transcriptional coactivator/pterin dehydratase"/>
    <property type="match status" value="1"/>
</dbReference>
<dbReference type="PANTHER" id="PTHR12599:SF0">
    <property type="entry name" value="PTERIN-4-ALPHA-CARBINOLAMINE DEHYDRATASE"/>
    <property type="match status" value="1"/>
</dbReference>
<evidence type="ECO:0000256" key="2">
    <source>
        <dbReference type="ARBA" id="ARBA00006472"/>
    </source>
</evidence>
<dbReference type="InterPro" id="IPR001533">
    <property type="entry name" value="Pterin_deHydtase"/>
</dbReference>
<organism evidence="5 6">
    <name type="scientific">Cylindrospermopsis raciborskii CENA303</name>
    <dbReference type="NCBI Taxonomy" id="1170769"/>
    <lineage>
        <taxon>Bacteria</taxon>
        <taxon>Bacillati</taxon>
        <taxon>Cyanobacteriota</taxon>
        <taxon>Cyanophyceae</taxon>
        <taxon>Nostocales</taxon>
        <taxon>Aphanizomenonaceae</taxon>
        <taxon>Cylindrospermopsis</taxon>
    </lineage>
</organism>
<dbReference type="SUPFAM" id="SSF55248">
    <property type="entry name" value="PCD-like"/>
    <property type="match status" value="1"/>
</dbReference>
<comment type="catalytic activity">
    <reaction evidence="1 4">
        <text>(4aS,6R)-4a-hydroxy-L-erythro-5,6,7,8-tetrahydrobiopterin = (6R)-L-erythro-6,7-dihydrobiopterin + H2O</text>
        <dbReference type="Rhea" id="RHEA:11920"/>
        <dbReference type="ChEBI" id="CHEBI:15377"/>
        <dbReference type="ChEBI" id="CHEBI:15642"/>
        <dbReference type="ChEBI" id="CHEBI:43120"/>
        <dbReference type="EC" id="4.2.1.96"/>
    </reaction>
</comment>
<dbReference type="PANTHER" id="PTHR12599">
    <property type="entry name" value="PTERIN-4-ALPHA-CARBINOLAMINE DEHYDRATASE"/>
    <property type="match status" value="1"/>
</dbReference>
<dbReference type="AlphaFoldDB" id="A0A1X4G7S5"/>
<accession>A0A1X4G7S5</accession>
<dbReference type="RefSeq" id="WP_009342821.1">
    <property type="nucleotide sequence ID" value="NZ_NBYN01000040.1"/>
</dbReference>
<proteinExistence type="inferred from homology"/>
<evidence type="ECO:0000313" key="6">
    <source>
        <dbReference type="Proteomes" id="UP000192997"/>
    </source>
</evidence>
<dbReference type="EC" id="4.2.1.96" evidence="4"/>
<evidence type="ECO:0000256" key="1">
    <source>
        <dbReference type="ARBA" id="ARBA00001554"/>
    </source>
</evidence>
<evidence type="ECO:0000256" key="4">
    <source>
        <dbReference type="HAMAP-Rule" id="MF_00434"/>
    </source>
</evidence>
<dbReference type="GO" id="GO:0008124">
    <property type="term" value="F:4-alpha-hydroxytetrahydrobiopterin dehydratase activity"/>
    <property type="evidence" value="ECO:0007669"/>
    <property type="project" value="UniProtKB-UniRule"/>
</dbReference>